<organism evidence="1">
    <name type="scientific">marine sediment metagenome</name>
    <dbReference type="NCBI Taxonomy" id="412755"/>
    <lineage>
        <taxon>unclassified sequences</taxon>
        <taxon>metagenomes</taxon>
        <taxon>ecological metagenomes</taxon>
    </lineage>
</organism>
<name>X0TG25_9ZZZZ</name>
<dbReference type="EMBL" id="BARS01018235">
    <property type="protein sequence ID" value="GAF92169.1"/>
    <property type="molecule type" value="Genomic_DNA"/>
</dbReference>
<evidence type="ECO:0000313" key="1">
    <source>
        <dbReference type="EMBL" id="GAF92169.1"/>
    </source>
</evidence>
<comment type="caution">
    <text evidence="1">The sequence shown here is derived from an EMBL/GenBank/DDBJ whole genome shotgun (WGS) entry which is preliminary data.</text>
</comment>
<accession>X0TG25</accession>
<dbReference type="AlphaFoldDB" id="X0TG25"/>
<reference evidence="1" key="1">
    <citation type="journal article" date="2014" name="Front. Microbiol.">
        <title>High frequency of phylogenetically diverse reductive dehalogenase-homologous genes in deep subseafloor sedimentary metagenomes.</title>
        <authorList>
            <person name="Kawai M."/>
            <person name="Futagami T."/>
            <person name="Toyoda A."/>
            <person name="Takaki Y."/>
            <person name="Nishi S."/>
            <person name="Hori S."/>
            <person name="Arai W."/>
            <person name="Tsubouchi T."/>
            <person name="Morono Y."/>
            <person name="Uchiyama I."/>
            <person name="Ito T."/>
            <person name="Fujiyama A."/>
            <person name="Inagaki F."/>
            <person name="Takami H."/>
        </authorList>
    </citation>
    <scope>NUCLEOTIDE SEQUENCE</scope>
    <source>
        <strain evidence="1">Expedition CK06-06</strain>
    </source>
</reference>
<proteinExistence type="predicted"/>
<protein>
    <submittedName>
        <fullName evidence="1">Uncharacterized protein</fullName>
    </submittedName>
</protein>
<gene>
    <name evidence="1" type="ORF">S01H1_29689</name>
</gene>
<feature type="non-terminal residue" evidence="1">
    <location>
        <position position="1"/>
    </location>
</feature>
<sequence length="125" mass="14151">ETTDEGDKKTEDEIDTSKATAIITPDEKKEVMNEFEITQEKAEEECDPLTMNCDELQAEAQKLTKQSGVLSTVLNAFDEKSPVYLKATEEKTKVDDKLNEVFDRAFGTCLTPKEEKPKEEPETKE</sequence>